<dbReference type="InterPro" id="IPR033522">
    <property type="entry name" value="IA-2/IA-2_beta"/>
</dbReference>
<protein>
    <submittedName>
        <fullName evidence="3">Receptor-type tyrosine-protein phosphatase N2</fullName>
    </submittedName>
</protein>
<name>A0ABM3WUW6_ERIEU</name>
<evidence type="ECO:0000313" key="3">
    <source>
        <dbReference type="RefSeq" id="XP_060040369.1"/>
    </source>
</evidence>
<dbReference type="PANTHER" id="PTHR46106:SF5">
    <property type="entry name" value="RECEPTOR-TYPE TYROSINE-PROTEIN PHOSPHATASE N2"/>
    <property type="match status" value="1"/>
</dbReference>
<reference evidence="3" key="1">
    <citation type="submission" date="2025-08" db="UniProtKB">
        <authorList>
            <consortium name="RefSeq"/>
        </authorList>
    </citation>
    <scope>IDENTIFICATION</scope>
</reference>
<feature type="region of interest" description="Disordered" evidence="1">
    <location>
        <begin position="161"/>
        <end position="189"/>
    </location>
</feature>
<sequence length="261" mass="27712">MVLDSPRDCGPSPRCSVLLNAQCPSQGIVSPRAAVAEPWGLPAMMVIVAGQPLSRTGPPARPVVLWGPSLFNYTASILIMDAYKWKQGVCCLLQEGLCRGPETCVDDGVLGRCQKLPALDMDDSEGSPGALQNLPASRKKLSHTGLTRQVTASELLLRLPKTQPGHPKAPSTARVARPQVAGRRRPALESTSALTTALQRYLLSLQAPSLAVGPDSPPWTQHHSPPAQVSEPQVEGVLTHKTWPSALTSTLGAPRLTPRAG</sequence>
<keyword evidence="3" id="KW-0675">Receptor</keyword>
<feature type="region of interest" description="Disordered" evidence="1">
    <location>
        <begin position="213"/>
        <end position="236"/>
    </location>
</feature>
<dbReference type="SMART" id="SM01305">
    <property type="entry name" value="RESP18"/>
    <property type="match status" value="1"/>
</dbReference>
<dbReference type="PANTHER" id="PTHR46106">
    <property type="entry name" value="IA-2 PROTEIN TYROSINE PHOSPHATASE, ISOFORM C"/>
    <property type="match status" value="1"/>
</dbReference>
<evidence type="ECO:0000256" key="1">
    <source>
        <dbReference type="SAM" id="MobiDB-lite"/>
    </source>
</evidence>
<dbReference type="RefSeq" id="XP_060040369.1">
    <property type="nucleotide sequence ID" value="XM_060184386.1"/>
</dbReference>
<feature type="region of interest" description="Disordered" evidence="1">
    <location>
        <begin position="242"/>
        <end position="261"/>
    </location>
</feature>
<dbReference type="GeneID" id="103126673"/>
<accession>A0ABM3WUW6</accession>
<keyword evidence="2" id="KW-1185">Reference proteome</keyword>
<proteinExistence type="predicted"/>
<dbReference type="Proteomes" id="UP001652624">
    <property type="component" value="Unplaced"/>
</dbReference>
<organism evidence="2 3">
    <name type="scientific">Erinaceus europaeus</name>
    <name type="common">Western European hedgehog</name>
    <dbReference type="NCBI Taxonomy" id="9365"/>
    <lineage>
        <taxon>Eukaryota</taxon>
        <taxon>Metazoa</taxon>
        <taxon>Chordata</taxon>
        <taxon>Craniata</taxon>
        <taxon>Vertebrata</taxon>
        <taxon>Euteleostomi</taxon>
        <taxon>Mammalia</taxon>
        <taxon>Eutheria</taxon>
        <taxon>Laurasiatheria</taxon>
        <taxon>Eulipotyphla</taxon>
        <taxon>Erinaceidae</taxon>
        <taxon>Erinaceinae</taxon>
        <taxon>Erinaceus</taxon>
    </lineage>
</organism>
<evidence type="ECO:0000313" key="2">
    <source>
        <dbReference type="Proteomes" id="UP001652624"/>
    </source>
</evidence>
<gene>
    <name evidence="3" type="primary">LOC103126673</name>
</gene>